<feature type="compositionally biased region" description="Basic residues" evidence="1">
    <location>
        <begin position="136"/>
        <end position="147"/>
    </location>
</feature>
<feature type="region of interest" description="Disordered" evidence="1">
    <location>
        <begin position="28"/>
        <end position="71"/>
    </location>
</feature>
<evidence type="ECO:0008006" key="5">
    <source>
        <dbReference type="Google" id="ProtNLM"/>
    </source>
</evidence>
<evidence type="ECO:0000313" key="3">
    <source>
        <dbReference type="EMBL" id="CZT13525.1"/>
    </source>
</evidence>
<proteinExistence type="predicted"/>
<feature type="signal peptide" evidence="2">
    <location>
        <begin position="1"/>
        <end position="15"/>
    </location>
</feature>
<feature type="region of interest" description="Disordered" evidence="1">
    <location>
        <begin position="98"/>
        <end position="147"/>
    </location>
</feature>
<dbReference type="AlphaFoldDB" id="A0A1E1LSS8"/>
<protein>
    <recommendedName>
        <fullName evidence="5">Secreted protein</fullName>
    </recommendedName>
</protein>
<evidence type="ECO:0000313" key="4">
    <source>
        <dbReference type="Proteomes" id="UP000178912"/>
    </source>
</evidence>
<evidence type="ECO:0000256" key="2">
    <source>
        <dbReference type="SAM" id="SignalP"/>
    </source>
</evidence>
<feature type="compositionally biased region" description="Basic and acidic residues" evidence="1">
    <location>
        <begin position="44"/>
        <end position="54"/>
    </location>
</feature>
<organism evidence="3 4">
    <name type="scientific">Rhynchosporium agropyri</name>
    <dbReference type="NCBI Taxonomy" id="914238"/>
    <lineage>
        <taxon>Eukaryota</taxon>
        <taxon>Fungi</taxon>
        <taxon>Dikarya</taxon>
        <taxon>Ascomycota</taxon>
        <taxon>Pezizomycotina</taxon>
        <taxon>Leotiomycetes</taxon>
        <taxon>Helotiales</taxon>
        <taxon>Ploettnerulaceae</taxon>
        <taxon>Rhynchosporium</taxon>
    </lineage>
</organism>
<dbReference type="EMBL" id="FJUX01000197">
    <property type="protein sequence ID" value="CZT13525.1"/>
    <property type="molecule type" value="Genomic_DNA"/>
</dbReference>
<keyword evidence="2" id="KW-0732">Signal</keyword>
<feature type="chain" id="PRO_5012723677" description="Secreted protein" evidence="2">
    <location>
        <begin position="16"/>
        <end position="147"/>
    </location>
</feature>
<reference evidence="4" key="1">
    <citation type="submission" date="2016-03" db="EMBL/GenBank/DDBJ databases">
        <authorList>
            <person name="Guldener U."/>
        </authorList>
    </citation>
    <scope>NUCLEOTIDE SEQUENCE [LARGE SCALE GENOMIC DNA]</scope>
    <source>
        <strain evidence="4">04CH-RAC-A.6.1</strain>
    </source>
</reference>
<keyword evidence="4" id="KW-1185">Reference proteome</keyword>
<evidence type="ECO:0000256" key="1">
    <source>
        <dbReference type="SAM" id="MobiDB-lite"/>
    </source>
</evidence>
<dbReference type="Proteomes" id="UP000178912">
    <property type="component" value="Unassembled WGS sequence"/>
</dbReference>
<gene>
    <name evidence="3" type="ORF">RAG0_17019</name>
</gene>
<accession>A0A1E1LSS8</accession>
<sequence length="147" mass="16309">MYLLLLLLLNSLASSRLGGERCVMIRPNPRRLTPKATGRPNSSRARDREVRSRIPDTAPAAAHLRMSPPQVSGTRAAVATYELVALNLIHFTTSTYKPETPARKSIKRGTPVPTDGASMKGWIPEKKLDPQSISPRKVKHIWAKRHA</sequence>
<name>A0A1E1LSS8_9HELO</name>